<keyword evidence="1" id="KW-1133">Transmembrane helix</keyword>
<dbReference type="AlphaFoldDB" id="A0A3N4LSN7"/>
<evidence type="ECO:0000313" key="2">
    <source>
        <dbReference type="EMBL" id="RPB25896.1"/>
    </source>
</evidence>
<keyword evidence="1" id="KW-0812">Transmembrane</keyword>
<evidence type="ECO:0000313" key="3">
    <source>
        <dbReference type="Proteomes" id="UP000267821"/>
    </source>
</evidence>
<keyword evidence="3" id="KW-1185">Reference proteome</keyword>
<feature type="non-terminal residue" evidence="2">
    <location>
        <position position="59"/>
    </location>
</feature>
<dbReference type="EMBL" id="ML121536">
    <property type="protein sequence ID" value="RPB25896.1"/>
    <property type="molecule type" value="Genomic_DNA"/>
</dbReference>
<keyword evidence="1" id="KW-0472">Membrane</keyword>
<protein>
    <submittedName>
        <fullName evidence="2">Uncharacterized protein</fullName>
    </submittedName>
</protein>
<dbReference type="InParanoid" id="A0A3N4LSN7"/>
<reference evidence="2 3" key="1">
    <citation type="journal article" date="2018" name="Nat. Ecol. Evol.">
        <title>Pezizomycetes genomes reveal the molecular basis of ectomycorrhizal truffle lifestyle.</title>
        <authorList>
            <person name="Murat C."/>
            <person name="Payen T."/>
            <person name="Noel B."/>
            <person name="Kuo A."/>
            <person name="Morin E."/>
            <person name="Chen J."/>
            <person name="Kohler A."/>
            <person name="Krizsan K."/>
            <person name="Balestrini R."/>
            <person name="Da Silva C."/>
            <person name="Montanini B."/>
            <person name="Hainaut M."/>
            <person name="Levati E."/>
            <person name="Barry K.W."/>
            <person name="Belfiori B."/>
            <person name="Cichocki N."/>
            <person name="Clum A."/>
            <person name="Dockter R.B."/>
            <person name="Fauchery L."/>
            <person name="Guy J."/>
            <person name="Iotti M."/>
            <person name="Le Tacon F."/>
            <person name="Lindquist E.A."/>
            <person name="Lipzen A."/>
            <person name="Malagnac F."/>
            <person name="Mello A."/>
            <person name="Molinier V."/>
            <person name="Miyauchi S."/>
            <person name="Poulain J."/>
            <person name="Riccioni C."/>
            <person name="Rubini A."/>
            <person name="Sitrit Y."/>
            <person name="Splivallo R."/>
            <person name="Traeger S."/>
            <person name="Wang M."/>
            <person name="Zifcakova L."/>
            <person name="Wipf D."/>
            <person name="Zambonelli A."/>
            <person name="Paolocci F."/>
            <person name="Nowrousian M."/>
            <person name="Ottonello S."/>
            <person name="Baldrian P."/>
            <person name="Spatafora J.W."/>
            <person name="Henrissat B."/>
            <person name="Nagy L.G."/>
            <person name="Aury J.M."/>
            <person name="Wincker P."/>
            <person name="Grigoriev I.V."/>
            <person name="Bonfante P."/>
            <person name="Martin F.M."/>
        </authorList>
    </citation>
    <scope>NUCLEOTIDE SEQUENCE [LARGE SCALE GENOMIC DNA]</scope>
    <source>
        <strain evidence="2 3">ATCC MYA-4762</strain>
    </source>
</reference>
<sequence>MSCIHTYRCIFPKQQQKKRVLPFSFLFFSSHNWLILGLRYCIVCIVGIYCSFASPFETF</sequence>
<gene>
    <name evidence="2" type="ORF">L211DRAFT_835975</name>
</gene>
<dbReference type="Proteomes" id="UP000267821">
    <property type="component" value="Unassembled WGS sequence"/>
</dbReference>
<evidence type="ECO:0000256" key="1">
    <source>
        <dbReference type="SAM" id="Phobius"/>
    </source>
</evidence>
<organism evidence="2 3">
    <name type="scientific">Terfezia boudieri ATCC MYA-4762</name>
    <dbReference type="NCBI Taxonomy" id="1051890"/>
    <lineage>
        <taxon>Eukaryota</taxon>
        <taxon>Fungi</taxon>
        <taxon>Dikarya</taxon>
        <taxon>Ascomycota</taxon>
        <taxon>Pezizomycotina</taxon>
        <taxon>Pezizomycetes</taxon>
        <taxon>Pezizales</taxon>
        <taxon>Pezizaceae</taxon>
        <taxon>Terfezia</taxon>
    </lineage>
</organism>
<accession>A0A3N4LSN7</accession>
<proteinExistence type="predicted"/>
<name>A0A3N4LSN7_9PEZI</name>
<feature type="transmembrane region" description="Helical" evidence="1">
    <location>
        <begin position="20"/>
        <end position="49"/>
    </location>
</feature>